<name>A0ABX1CWV3_9FLAO</name>
<dbReference type="PANTHER" id="PTHR47197:SF3">
    <property type="entry name" value="DIHYDRO-HEME D1 DEHYDROGENASE"/>
    <property type="match status" value="1"/>
</dbReference>
<sequence length="353" mass="37726">MQFKNLLYLFLSLVILVSCESDDDNIIPPQNGGTYSDGVFIINEGNFGQGNSTISFLNAEGEVTHNIFSTVNGADLGDTATDIGLFEELVFIVVNVSNKIEIVDRSTFETVATIDTGLNNPRKIAFLDGKTYVTNWGDGSDPNDDFIAVFDSSSFELITTIAVAEGPEDILATEEKVFVAHLGGWSFNDKISVISEDEVEKTIEVGAGPNAMAAGNGFLWVSSSGLPDYLGETAGSISKISLSTLEVVQEYIFEEAEQHPGNLSLNNDNVYFTQGTDVYSFGTSETTLPASAAFSLEAVAYLYGFDLIDGNIYAASADPNFTGNGTLYVYDAATGNLSASYETGVNPNGVFSN</sequence>
<dbReference type="InterPro" id="IPR051200">
    <property type="entry name" value="Host-pathogen_enzymatic-act"/>
</dbReference>
<dbReference type="Gene3D" id="2.130.10.10">
    <property type="entry name" value="YVTN repeat-like/Quinoprotein amine dehydrogenase"/>
    <property type="match status" value="1"/>
</dbReference>
<evidence type="ECO:0000313" key="1">
    <source>
        <dbReference type="EMBL" id="NJW52758.1"/>
    </source>
</evidence>
<keyword evidence="2" id="KW-1185">Reference proteome</keyword>
<dbReference type="SUPFAM" id="SSF63825">
    <property type="entry name" value="YWTD domain"/>
    <property type="match status" value="1"/>
</dbReference>
<dbReference type="SUPFAM" id="SSF51004">
    <property type="entry name" value="C-terminal (heme d1) domain of cytochrome cd1-nitrite reductase"/>
    <property type="match status" value="1"/>
</dbReference>
<protein>
    <submittedName>
        <fullName evidence="1">YncE family protein</fullName>
    </submittedName>
</protein>
<organism evidence="1 2">
    <name type="scientific">Salinimicrobium oceani</name>
    <dbReference type="NCBI Taxonomy" id="2722702"/>
    <lineage>
        <taxon>Bacteria</taxon>
        <taxon>Pseudomonadati</taxon>
        <taxon>Bacteroidota</taxon>
        <taxon>Flavobacteriia</taxon>
        <taxon>Flavobacteriales</taxon>
        <taxon>Flavobacteriaceae</taxon>
        <taxon>Salinimicrobium</taxon>
    </lineage>
</organism>
<dbReference type="Proteomes" id="UP000703674">
    <property type="component" value="Unassembled WGS sequence"/>
</dbReference>
<dbReference type="InterPro" id="IPR015943">
    <property type="entry name" value="WD40/YVTN_repeat-like_dom_sf"/>
</dbReference>
<dbReference type="EMBL" id="JAAVJR010000003">
    <property type="protein sequence ID" value="NJW52758.1"/>
    <property type="molecule type" value="Genomic_DNA"/>
</dbReference>
<accession>A0ABX1CWV3</accession>
<evidence type="ECO:0000313" key="2">
    <source>
        <dbReference type="Proteomes" id="UP000703674"/>
    </source>
</evidence>
<dbReference type="InterPro" id="IPR031815">
    <property type="entry name" value="DUF5074"/>
</dbReference>
<dbReference type="InterPro" id="IPR011048">
    <property type="entry name" value="Haem_d1_sf"/>
</dbReference>
<dbReference type="PANTHER" id="PTHR47197">
    <property type="entry name" value="PROTEIN NIRF"/>
    <property type="match status" value="1"/>
</dbReference>
<comment type="caution">
    <text evidence="1">The sequence shown here is derived from an EMBL/GenBank/DDBJ whole genome shotgun (WGS) entry which is preliminary data.</text>
</comment>
<dbReference type="RefSeq" id="WP_168137865.1">
    <property type="nucleotide sequence ID" value="NZ_JAAVJR010000003.1"/>
</dbReference>
<dbReference type="PROSITE" id="PS51257">
    <property type="entry name" value="PROKAR_LIPOPROTEIN"/>
    <property type="match status" value="1"/>
</dbReference>
<reference evidence="1 2" key="1">
    <citation type="submission" date="2020-03" db="EMBL/GenBank/DDBJ databases">
        <title>Salinimicrobium sp. nov, isolated from SCS.</title>
        <authorList>
            <person name="Cao W.R."/>
        </authorList>
    </citation>
    <scope>NUCLEOTIDE SEQUENCE [LARGE SCALE GENOMIC DNA]</scope>
    <source>
        <strain evidence="2">J15B91</strain>
    </source>
</reference>
<dbReference type="Pfam" id="PF16819">
    <property type="entry name" value="DUF5074"/>
    <property type="match status" value="1"/>
</dbReference>
<proteinExistence type="predicted"/>
<gene>
    <name evidence="1" type="ORF">HC175_07470</name>
</gene>